<keyword evidence="3" id="KW-1185">Reference proteome</keyword>
<feature type="compositionally biased region" description="Basic and acidic residues" evidence="1">
    <location>
        <begin position="1"/>
        <end position="21"/>
    </location>
</feature>
<feature type="region of interest" description="Disordered" evidence="1">
    <location>
        <begin position="1"/>
        <end position="64"/>
    </location>
</feature>
<evidence type="ECO:0000256" key="1">
    <source>
        <dbReference type="SAM" id="MobiDB-lite"/>
    </source>
</evidence>
<reference evidence="2 3" key="1">
    <citation type="journal article" date="2018" name="Nat. Ecol. Evol.">
        <title>Pezizomycetes genomes reveal the molecular basis of ectomycorrhizal truffle lifestyle.</title>
        <authorList>
            <person name="Murat C."/>
            <person name="Payen T."/>
            <person name="Noel B."/>
            <person name="Kuo A."/>
            <person name="Morin E."/>
            <person name="Chen J."/>
            <person name="Kohler A."/>
            <person name="Krizsan K."/>
            <person name="Balestrini R."/>
            <person name="Da Silva C."/>
            <person name="Montanini B."/>
            <person name="Hainaut M."/>
            <person name="Levati E."/>
            <person name="Barry K.W."/>
            <person name="Belfiori B."/>
            <person name="Cichocki N."/>
            <person name="Clum A."/>
            <person name="Dockter R.B."/>
            <person name="Fauchery L."/>
            <person name="Guy J."/>
            <person name="Iotti M."/>
            <person name="Le Tacon F."/>
            <person name="Lindquist E.A."/>
            <person name="Lipzen A."/>
            <person name="Malagnac F."/>
            <person name="Mello A."/>
            <person name="Molinier V."/>
            <person name="Miyauchi S."/>
            <person name="Poulain J."/>
            <person name="Riccioni C."/>
            <person name="Rubini A."/>
            <person name="Sitrit Y."/>
            <person name="Splivallo R."/>
            <person name="Traeger S."/>
            <person name="Wang M."/>
            <person name="Zifcakova L."/>
            <person name="Wipf D."/>
            <person name="Zambonelli A."/>
            <person name="Paolocci F."/>
            <person name="Nowrousian M."/>
            <person name="Ottonello S."/>
            <person name="Baldrian P."/>
            <person name="Spatafora J.W."/>
            <person name="Henrissat B."/>
            <person name="Nagy L.G."/>
            <person name="Aury J.M."/>
            <person name="Wincker P."/>
            <person name="Grigoriev I.V."/>
            <person name="Bonfante P."/>
            <person name="Martin F.M."/>
        </authorList>
    </citation>
    <scope>NUCLEOTIDE SEQUENCE [LARGE SCALE GENOMIC DNA]</scope>
    <source>
        <strain evidence="2 3">120613-1</strain>
    </source>
</reference>
<dbReference type="EMBL" id="ML120413">
    <property type="protein sequence ID" value="RPA96533.1"/>
    <property type="molecule type" value="Genomic_DNA"/>
</dbReference>
<accession>A0A3N4JE28</accession>
<sequence>MLALEKHDKEEEEKKEKREPIQPDTSSKAAKREVKVESLKDKRRKIRERKGNTWIHNWQRKGTK</sequence>
<evidence type="ECO:0000313" key="3">
    <source>
        <dbReference type="Proteomes" id="UP000276215"/>
    </source>
</evidence>
<name>A0A3N4JE28_9PEZI</name>
<feature type="compositionally biased region" description="Basic and acidic residues" evidence="1">
    <location>
        <begin position="30"/>
        <end position="40"/>
    </location>
</feature>
<organism evidence="2 3">
    <name type="scientific">Choiromyces venosus 120613-1</name>
    <dbReference type="NCBI Taxonomy" id="1336337"/>
    <lineage>
        <taxon>Eukaryota</taxon>
        <taxon>Fungi</taxon>
        <taxon>Dikarya</taxon>
        <taxon>Ascomycota</taxon>
        <taxon>Pezizomycotina</taxon>
        <taxon>Pezizomycetes</taxon>
        <taxon>Pezizales</taxon>
        <taxon>Tuberaceae</taxon>
        <taxon>Choiromyces</taxon>
    </lineage>
</organism>
<proteinExistence type="predicted"/>
<evidence type="ECO:0000313" key="2">
    <source>
        <dbReference type="EMBL" id="RPA96533.1"/>
    </source>
</evidence>
<dbReference type="AlphaFoldDB" id="A0A3N4JE28"/>
<dbReference type="Proteomes" id="UP000276215">
    <property type="component" value="Unassembled WGS sequence"/>
</dbReference>
<protein>
    <submittedName>
        <fullName evidence="2">Uncharacterized protein</fullName>
    </submittedName>
</protein>
<gene>
    <name evidence="2" type="ORF">L873DRAFT_1811127</name>
</gene>